<feature type="transmembrane region" description="Helical" evidence="2">
    <location>
        <begin position="48"/>
        <end position="70"/>
    </location>
</feature>
<comment type="caution">
    <text evidence="3">The sequence shown here is derived from an EMBL/GenBank/DDBJ whole genome shotgun (WGS) entry which is preliminary data.</text>
</comment>
<evidence type="ECO:0000256" key="2">
    <source>
        <dbReference type="SAM" id="Phobius"/>
    </source>
</evidence>
<organism evidence="3 4">
    <name type="scientific">Sanghuangporus baumii</name>
    <name type="common">Phellinus baumii</name>
    <dbReference type="NCBI Taxonomy" id="108892"/>
    <lineage>
        <taxon>Eukaryota</taxon>
        <taxon>Fungi</taxon>
        <taxon>Dikarya</taxon>
        <taxon>Basidiomycota</taxon>
        <taxon>Agaricomycotina</taxon>
        <taxon>Agaricomycetes</taxon>
        <taxon>Hymenochaetales</taxon>
        <taxon>Hymenochaetaceae</taxon>
        <taxon>Sanghuangporus</taxon>
    </lineage>
</organism>
<name>A0A9Q5N830_SANBA</name>
<accession>A0A9Q5N830</accession>
<feature type="transmembrane region" description="Helical" evidence="2">
    <location>
        <begin position="205"/>
        <end position="225"/>
    </location>
</feature>
<feature type="transmembrane region" description="Helical" evidence="2">
    <location>
        <begin position="20"/>
        <end position="41"/>
    </location>
</feature>
<keyword evidence="2" id="KW-0472">Membrane</keyword>
<dbReference type="Proteomes" id="UP000757232">
    <property type="component" value="Unassembled WGS sequence"/>
</dbReference>
<keyword evidence="2" id="KW-0812">Transmembrane</keyword>
<protein>
    <submittedName>
        <fullName evidence="3">Uncharacterized protein</fullName>
    </submittedName>
</protein>
<feature type="region of interest" description="Disordered" evidence="1">
    <location>
        <begin position="284"/>
        <end position="316"/>
    </location>
</feature>
<keyword evidence="2" id="KW-1133">Transmembrane helix</keyword>
<dbReference type="EMBL" id="LNZH02000191">
    <property type="protein sequence ID" value="OCB87451.1"/>
    <property type="molecule type" value="Genomic_DNA"/>
</dbReference>
<gene>
    <name evidence="3" type="ORF">A7U60_g5356</name>
</gene>
<feature type="transmembrane region" description="Helical" evidence="2">
    <location>
        <begin position="237"/>
        <end position="257"/>
    </location>
</feature>
<dbReference type="OrthoDB" id="2796825at2759"/>
<keyword evidence="4" id="KW-1185">Reference proteome</keyword>
<evidence type="ECO:0000313" key="4">
    <source>
        <dbReference type="Proteomes" id="UP000757232"/>
    </source>
</evidence>
<evidence type="ECO:0000256" key="1">
    <source>
        <dbReference type="SAM" id="MobiDB-lite"/>
    </source>
</evidence>
<feature type="transmembrane region" description="Helical" evidence="2">
    <location>
        <begin position="165"/>
        <end position="185"/>
    </location>
</feature>
<dbReference type="AlphaFoldDB" id="A0A9Q5N830"/>
<feature type="transmembrane region" description="Helical" evidence="2">
    <location>
        <begin position="90"/>
        <end position="109"/>
    </location>
</feature>
<sequence>MSGLSPAFQALQDDSFVGTVMASMLYGAYLCLALCNIYHLARSGRRILLGYTITLLCITTVYMGVALNYAQKQLIDDPTTPDLLSVWPQVVVDSAYSINTWLTDAYLLYRCFIVWSGDFQIVILFVPILVYLGSVATSITLLIFTANPGASYSSHLVQVFGTANWSLSLALNAIVTILIATRLLWYRSRVRKALGNGHGQVYMSVLAISIESAALYAAFELIVLVTFLTNSATENTFFPMTGNIQVIVPNLIILRIAKGKSFTTKATIETAMSHIVFAPFEKPPDTSIGSSTQAEGKGLKQSRSTLLAKEEELQTA</sequence>
<reference evidence="3" key="1">
    <citation type="submission" date="2016-06" db="EMBL/GenBank/DDBJ databases">
        <title>Draft Genome sequence of the fungus Inonotus baumii.</title>
        <authorList>
            <person name="Zhu H."/>
            <person name="Lin W."/>
        </authorList>
    </citation>
    <scope>NUCLEOTIDE SEQUENCE</scope>
    <source>
        <strain evidence="3">821</strain>
    </source>
</reference>
<feature type="transmembrane region" description="Helical" evidence="2">
    <location>
        <begin position="121"/>
        <end position="145"/>
    </location>
</feature>
<proteinExistence type="predicted"/>
<evidence type="ECO:0000313" key="3">
    <source>
        <dbReference type="EMBL" id="OCB87451.1"/>
    </source>
</evidence>